<evidence type="ECO:0000313" key="3">
    <source>
        <dbReference type="EMBL" id="PIZ69295.1"/>
    </source>
</evidence>
<proteinExistence type="inferred from homology"/>
<comment type="caution">
    <text evidence="3">The sequence shown here is derived from an EMBL/GenBank/DDBJ whole genome shotgun (WGS) entry which is preliminary data.</text>
</comment>
<accession>A0A2M7UDG5</accession>
<reference evidence="4" key="1">
    <citation type="submission" date="2017-09" db="EMBL/GenBank/DDBJ databases">
        <title>Depth-based differentiation of microbial function through sediment-hosted aquifers and enrichment of novel symbionts in the deep terrestrial subsurface.</title>
        <authorList>
            <person name="Probst A.J."/>
            <person name="Ladd B."/>
            <person name="Jarett J.K."/>
            <person name="Geller-Mcgrath D.E."/>
            <person name="Sieber C.M.K."/>
            <person name="Emerson J.B."/>
            <person name="Anantharaman K."/>
            <person name="Thomas B.C."/>
            <person name="Malmstrom R."/>
            <person name="Stieglmeier M."/>
            <person name="Klingl A."/>
            <person name="Woyke T."/>
            <person name="Ryan C.M."/>
            <person name="Banfield J.F."/>
        </authorList>
    </citation>
    <scope>NUCLEOTIDE SEQUENCE [LARGE SCALE GENOMIC DNA]</scope>
</reference>
<dbReference type="PANTHER" id="PTHR30308:SF2">
    <property type="entry name" value="SSRA-BINDING PROTEIN"/>
    <property type="match status" value="1"/>
</dbReference>
<dbReference type="GO" id="GO:0070930">
    <property type="term" value="P:trans-translation-dependent protein tagging"/>
    <property type="evidence" value="ECO:0007669"/>
    <property type="project" value="TreeGrafter"/>
</dbReference>
<gene>
    <name evidence="3" type="ORF">COY11_04640</name>
</gene>
<evidence type="ECO:0000256" key="1">
    <source>
        <dbReference type="ARBA" id="ARBA00022490"/>
    </source>
</evidence>
<dbReference type="Gene3D" id="2.40.280.10">
    <property type="match status" value="1"/>
</dbReference>
<dbReference type="Pfam" id="PF01668">
    <property type="entry name" value="SmpB"/>
    <property type="match status" value="1"/>
</dbReference>
<dbReference type="SUPFAM" id="SSF74982">
    <property type="entry name" value="Small protein B (SmpB)"/>
    <property type="match status" value="1"/>
</dbReference>
<evidence type="ECO:0000256" key="2">
    <source>
        <dbReference type="ARBA" id="ARBA00022884"/>
    </source>
</evidence>
<keyword evidence="1" id="KW-0963">Cytoplasm</keyword>
<name>A0A2M7UDG5_9BACT</name>
<protein>
    <submittedName>
        <fullName evidence="3">SsrA-binding protein</fullName>
    </submittedName>
</protein>
<organism evidence="3 4">
    <name type="scientific">Candidatus Portnoybacteria bacterium CG_4_10_14_0_2_um_filter_44_20</name>
    <dbReference type="NCBI Taxonomy" id="1974799"/>
    <lineage>
        <taxon>Bacteria</taxon>
        <taxon>Candidatus Portnoyibacteriota</taxon>
    </lineage>
</organism>
<dbReference type="PANTHER" id="PTHR30308">
    <property type="entry name" value="TMRNA-BINDING COMPONENT OF TRANS-TRANSLATION TAGGING COMPLEX"/>
    <property type="match status" value="1"/>
</dbReference>
<dbReference type="GO" id="GO:0003723">
    <property type="term" value="F:RNA binding"/>
    <property type="evidence" value="ECO:0007669"/>
    <property type="project" value="UniProtKB-KW"/>
</dbReference>
<dbReference type="InterPro" id="IPR000037">
    <property type="entry name" value="SsrA-bd_prot"/>
</dbReference>
<dbReference type="GO" id="GO:0005829">
    <property type="term" value="C:cytosol"/>
    <property type="evidence" value="ECO:0007669"/>
    <property type="project" value="TreeGrafter"/>
</dbReference>
<evidence type="ECO:0000313" key="4">
    <source>
        <dbReference type="Proteomes" id="UP000229805"/>
    </source>
</evidence>
<dbReference type="HAMAP" id="MF_00023">
    <property type="entry name" value="SmpB"/>
    <property type="match status" value="1"/>
</dbReference>
<dbReference type="Proteomes" id="UP000229805">
    <property type="component" value="Unassembled WGS sequence"/>
</dbReference>
<feature type="non-terminal residue" evidence="3">
    <location>
        <position position="1"/>
    </location>
</feature>
<dbReference type="EMBL" id="PFOG01000171">
    <property type="protein sequence ID" value="PIZ69295.1"/>
    <property type="molecule type" value="Genomic_DNA"/>
</dbReference>
<dbReference type="InterPro" id="IPR023620">
    <property type="entry name" value="SmpB"/>
</dbReference>
<sequence>IRSGHLSLAGSYVTLKDNEVYLINAYIPPYQPKNISIDYDAARTRKLLLRKAEINSLVGKIKQKGLTLIPLRVYTKGSKLKLEFGLARGKKEFDKRAAIIEREDKRKIDRALHEKY</sequence>
<keyword evidence="2" id="KW-0694">RNA-binding</keyword>
<dbReference type="AlphaFoldDB" id="A0A2M7UDG5"/>